<reference evidence="3" key="1">
    <citation type="submission" date="2017-01" db="EMBL/GenBank/DDBJ databases">
        <authorList>
            <person name="Wang Y."/>
            <person name="White M."/>
            <person name="Kvist S."/>
            <person name="Moncalvo J.-M."/>
        </authorList>
    </citation>
    <scope>NUCLEOTIDE SEQUENCE [LARGE SCALE GENOMIC DNA]</scope>
    <source>
        <strain evidence="3">COL-18-3</strain>
    </source>
</reference>
<gene>
    <name evidence="2" type="ORF">AX774_g3497</name>
</gene>
<feature type="compositionally biased region" description="Basic and acidic residues" evidence="1">
    <location>
        <begin position="240"/>
        <end position="256"/>
    </location>
</feature>
<feature type="compositionally biased region" description="Low complexity" evidence="1">
    <location>
        <begin position="157"/>
        <end position="167"/>
    </location>
</feature>
<comment type="caution">
    <text evidence="2">The sequence shown here is derived from an EMBL/GenBank/DDBJ whole genome shotgun (WGS) entry which is preliminary data.</text>
</comment>
<dbReference type="AlphaFoldDB" id="A0A1R1PPX0"/>
<dbReference type="EMBL" id="LSSK01000537">
    <property type="protein sequence ID" value="OMH83007.1"/>
    <property type="molecule type" value="Genomic_DNA"/>
</dbReference>
<evidence type="ECO:0000313" key="2">
    <source>
        <dbReference type="EMBL" id="OMH83007.1"/>
    </source>
</evidence>
<evidence type="ECO:0000256" key="1">
    <source>
        <dbReference type="SAM" id="MobiDB-lite"/>
    </source>
</evidence>
<sequence>MNVTNINNLNIKSELDVENKSAVLEPNKSVMEIFESRLKARLMSNRPKVSGSIGPITEGSMFKPSGSIASAFNNTENSTSAKKVFDATSHGNLPESTSGITNNNSNDRISAKMADGNIPNAGSAPVLHKSTVFGQYSASAKHNLIPTPKHFEKTNPTITLSSTDTSTSIGRSSIAGNNNIANTAINAQSKPGFEKADEKNKKQPMIKVKTLAEILEEKRKRKSESESCLTPEEPIVSASDKTDNDTLDKNIKDDSNSSHIRSMHTSSETGKVTSTNTTPPRKLTVNEFATPGRSPPKDSSSLPNETCGNFDMYFFPEPISTPKNTFISTKTNGNTTPTTFAHDSSYQQRDIFASPILVLKDKTLIALEDECDINRKKVRLSLDYYM</sequence>
<feature type="region of interest" description="Disordered" evidence="1">
    <location>
        <begin position="217"/>
        <end position="304"/>
    </location>
</feature>
<feature type="region of interest" description="Disordered" evidence="1">
    <location>
        <begin position="147"/>
        <end position="167"/>
    </location>
</feature>
<name>A0A1R1PPX0_ZANCU</name>
<keyword evidence="3" id="KW-1185">Reference proteome</keyword>
<evidence type="ECO:0000313" key="3">
    <source>
        <dbReference type="Proteomes" id="UP000188320"/>
    </source>
</evidence>
<proteinExistence type="predicted"/>
<protein>
    <submittedName>
        <fullName evidence="2">Uncharacterized protein</fullName>
    </submittedName>
</protein>
<feature type="compositionally biased region" description="Polar residues" evidence="1">
    <location>
        <begin position="257"/>
        <end position="279"/>
    </location>
</feature>
<dbReference type="Proteomes" id="UP000188320">
    <property type="component" value="Unassembled WGS sequence"/>
</dbReference>
<accession>A0A1R1PPX0</accession>
<organism evidence="2 3">
    <name type="scientific">Zancudomyces culisetae</name>
    <name type="common">Gut fungus</name>
    <name type="synonym">Smittium culisetae</name>
    <dbReference type="NCBI Taxonomy" id="1213189"/>
    <lineage>
        <taxon>Eukaryota</taxon>
        <taxon>Fungi</taxon>
        <taxon>Fungi incertae sedis</taxon>
        <taxon>Zoopagomycota</taxon>
        <taxon>Kickxellomycotina</taxon>
        <taxon>Harpellomycetes</taxon>
        <taxon>Harpellales</taxon>
        <taxon>Legeriomycetaceae</taxon>
        <taxon>Zancudomyces</taxon>
    </lineage>
</organism>